<dbReference type="OrthoDB" id="9815923at2"/>
<dbReference type="SUPFAM" id="SSF53448">
    <property type="entry name" value="Nucleotide-diphospho-sugar transferases"/>
    <property type="match status" value="1"/>
</dbReference>
<dbReference type="Gene3D" id="3.90.550.10">
    <property type="entry name" value="Spore Coat Polysaccharide Biosynthesis Protein SpsA, Chain A"/>
    <property type="match status" value="1"/>
</dbReference>
<dbReference type="InterPro" id="IPR001173">
    <property type="entry name" value="Glyco_trans_2-like"/>
</dbReference>
<sequence length="312" mass="34387">MSEALGTTTAADLTVVIITFNEAHHIARAIASVRPIARAVLVVDSFSTDATVDLARATGARVLQHPFTSHAAQMQWALDHGGITTGWTLRLDADELIEPDLAQAIATTLPTAAADVTGVLLNRKHLFMGRWIRHGGRYPLWLLRLWRTGAGRMEARWMDEHVVLTHGRAIKLAGGFADANTGDLSFFTAKHNGYASREAVEVLATRHALFDAAPSRLSGQARRKRVLKTKVYARLPLWAGPLGYFLYRYIAQRGFMDGRAGLIYHLLQGFWYRFLVAAKVAEWEGELAACQSREERLARLATLSGLPIAPPA</sequence>
<dbReference type="Proteomes" id="UP000197290">
    <property type="component" value="Unassembled WGS sequence"/>
</dbReference>
<feature type="domain" description="Glycosyltransferase 2-like" evidence="2">
    <location>
        <begin position="14"/>
        <end position="119"/>
    </location>
</feature>
<dbReference type="PANTHER" id="PTHR43630">
    <property type="entry name" value="POLY-BETA-1,6-N-ACETYL-D-GLUCOSAMINE SYNTHASE"/>
    <property type="match status" value="1"/>
</dbReference>
<dbReference type="EMBL" id="NBBI01000003">
    <property type="protein sequence ID" value="OWK30314.1"/>
    <property type="molecule type" value="Genomic_DNA"/>
</dbReference>
<name>A0A245ZKQ4_9SPHN</name>
<evidence type="ECO:0000259" key="2">
    <source>
        <dbReference type="Pfam" id="PF00535"/>
    </source>
</evidence>
<keyword evidence="4" id="KW-1185">Reference proteome</keyword>
<reference evidence="3 4" key="1">
    <citation type="submission" date="2017-03" db="EMBL/GenBank/DDBJ databases">
        <title>Genome sequence of Sphingomonas dokdonensis DSM 21029.</title>
        <authorList>
            <person name="Poehlein A."/>
            <person name="Wuebbeler J.H."/>
            <person name="Steinbuechel A."/>
            <person name="Daniel R."/>
        </authorList>
    </citation>
    <scope>NUCLEOTIDE SEQUENCE [LARGE SCALE GENOMIC DNA]</scope>
    <source>
        <strain evidence="3 4">DSM 21029</strain>
    </source>
</reference>
<gene>
    <name evidence="3" type="ORF">SPDO_19990</name>
</gene>
<dbReference type="PANTHER" id="PTHR43630:SF2">
    <property type="entry name" value="GLYCOSYLTRANSFERASE"/>
    <property type="match status" value="1"/>
</dbReference>
<proteinExistence type="inferred from homology"/>
<dbReference type="CDD" id="cd02511">
    <property type="entry name" value="Beta4Glucosyltransferase"/>
    <property type="match status" value="1"/>
</dbReference>
<dbReference type="RefSeq" id="WP_088367312.1">
    <property type="nucleotide sequence ID" value="NZ_NBBI01000003.1"/>
</dbReference>
<dbReference type="GO" id="GO:0016740">
    <property type="term" value="F:transferase activity"/>
    <property type="evidence" value="ECO:0007669"/>
    <property type="project" value="UniProtKB-KW"/>
</dbReference>
<comment type="similarity">
    <text evidence="1">Belongs to the glycosyltransferase 2 family. WaaE/KdtX subfamily.</text>
</comment>
<keyword evidence="3" id="KW-0808">Transferase</keyword>
<evidence type="ECO:0000256" key="1">
    <source>
        <dbReference type="ARBA" id="ARBA00038494"/>
    </source>
</evidence>
<comment type="caution">
    <text evidence="3">The sequence shown here is derived from an EMBL/GenBank/DDBJ whole genome shotgun (WGS) entry which is preliminary data.</text>
</comment>
<accession>A0A245ZKQ4</accession>
<protein>
    <submittedName>
        <fullName evidence="3">Glycosyl transferase family 2</fullName>
    </submittedName>
</protein>
<dbReference type="InterPro" id="IPR029044">
    <property type="entry name" value="Nucleotide-diphossugar_trans"/>
</dbReference>
<dbReference type="AlphaFoldDB" id="A0A245ZKQ4"/>
<evidence type="ECO:0000313" key="4">
    <source>
        <dbReference type="Proteomes" id="UP000197290"/>
    </source>
</evidence>
<evidence type="ECO:0000313" key="3">
    <source>
        <dbReference type="EMBL" id="OWK30314.1"/>
    </source>
</evidence>
<organism evidence="3 4">
    <name type="scientific">Sphingomonas dokdonensis</name>
    <dbReference type="NCBI Taxonomy" id="344880"/>
    <lineage>
        <taxon>Bacteria</taxon>
        <taxon>Pseudomonadati</taxon>
        <taxon>Pseudomonadota</taxon>
        <taxon>Alphaproteobacteria</taxon>
        <taxon>Sphingomonadales</taxon>
        <taxon>Sphingomonadaceae</taxon>
        <taxon>Sphingomonas</taxon>
    </lineage>
</organism>
<dbReference type="Pfam" id="PF00535">
    <property type="entry name" value="Glycos_transf_2"/>
    <property type="match status" value="1"/>
</dbReference>